<accession>A0AAN7Y8W1</accession>
<dbReference type="Gene3D" id="3.30.9.10">
    <property type="entry name" value="D-Amino Acid Oxidase, subunit A, domain 2"/>
    <property type="match status" value="2"/>
</dbReference>
<name>A0AAN7Y8W1_9EURO</name>
<dbReference type="Proteomes" id="UP001309876">
    <property type="component" value="Unassembled WGS sequence"/>
</dbReference>
<feature type="region of interest" description="Disordered" evidence="1">
    <location>
        <begin position="105"/>
        <end position="149"/>
    </location>
</feature>
<protein>
    <recommendedName>
        <fullName evidence="2">FAD dependent oxidoreductase domain-containing protein</fullName>
    </recommendedName>
</protein>
<reference evidence="3 4" key="1">
    <citation type="submission" date="2023-08" db="EMBL/GenBank/DDBJ databases">
        <title>Black Yeasts Isolated from many extreme environments.</title>
        <authorList>
            <person name="Coleine C."/>
            <person name="Stajich J.E."/>
            <person name="Selbmann L."/>
        </authorList>
    </citation>
    <scope>NUCLEOTIDE SEQUENCE [LARGE SCALE GENOMIC DNA]</scope>
    <source>
        <strain evidence="3 4">CCFEE 5910</strain>
    </source>
</reference>
<evidence type="ECO:0000256" key="1">
    <source>
        <dbReference type="SAM" id="MobiDB-lite"/>
    </source>
</evidence>
<evidence type="ECO:0000313" key="4">
    <source>
        <dbReference type="Proteomes" id="UP001309876"/>
    </source>
</evidence>
<dbReference type="PANTHER" id="PTHR13847:SF185">
    <property type="entry name" value="FAD DEPENDENT OXIDOREDUCTASE SUPERFAMILY (AFU_ORTHOLOGUE AFUA_3G02360)"/>
    <property type="match status" value="1"/>
</dbReference>
<dbReference type="PANTHER" id="PTHR13847">
    <property type="entry name" value="SARCOSINE DEHYDROGENASE-RELATED"/>
    <property type="match status" value="1"/>
</dbReference>
<dbReference type="InterPro" id="IPR036188">
    <property type="entry name" value="FAD/NAD-bd_sf"/>
</dbReference>
<dbReference type="InterPro" id="IPR006076">
    <property type="entry name" value="FAD-dep_OxRdtase"/>
</dbReference>
<organism evidence="3 4">
    <name type="scientific">Lithohypha guttulata</name>
    <dbReference type="NCBI Taxonomy" id="1690604"/>
    <lineage>
        <taxon>Eukaryota</taxon>
        <taxon>Fungi</taxon>
        <taxon>Dikarya</taxon>
        <taxon>Ascomycota</taxon>
        <taxon>Pezizomycotina</taxon>
        <taxon>Eurotiomycetes</taxon>
        <taxon>Chaetothyriomycetidae</taxon>
        <taxon>Chaetothyriales</taxon>
        <taxon>Trichomeriaceae</taxon>
        <taxon>Lithohypha</taxon>
    </lineage>
</organism>
<dbReference type="AlphaFoldDB" id="A0AAN7Y8W1"/>
<evidence type="ECO:0000259" key="2">
    <source>
        <dbReference type="Pfam" id="PF01266"/>
    </source>
</evidence>
<proteinExistence type="predicted"/>
<dbReference type="GO" id="GO:0005829">
    <property type="term" value="C:cytosol"/>
    <property type="evidence" value="ECO:0007669"/>
    <property type="project" value="GOC"/>
</dbReference>
<sequence>MATVILGGGIIGLSIAYHFSELKPDLAASHQIHVVDSASELLLSASGYAGGFLAKDWFSPASASLGELSFNLHKELAATHDGARKWGYAPSKVYSLAIDSRGMGKQAKDEDWLQSGTSRSGVAPSSADGATGPGAGADRHEMVNDDGSPAWFTRQRNGTLEVLDDEGNCAQVEPRQLCQWLIERCKERGVQIHTGCVACSIFKNAEGKVAGIKVRKDMEIYEKHAKNIVLAAGAWTPKVFQSIFHDSKFRIPVTPLAGYSIVVRSPRLTKPILDLSQHSGGTPVGISHAIYCNPSPNWAFAPEAFSRLSADGKPEIWIGGLNDPGLQLPDTANGAASLRDKNKSEEMRKAMVAMTGLSRQGDNLQVDDLETKREGLCFRPISRSGYPIISKVPANALGKDIEMEEDGGVFVATGHGPWGISLSLGTGLVMAELLIGRKPSADISRLAIR</sequence>
<keyword evidence="4" id="KW-1185">Reference proteome</keyword>
<feature type="domain" description="FAD dependent oxidoreductase" evidence="2">
    <location>
        <begin position="4"/>
        <end position="433"/>
    </location>
</feature>
<gene>
    <name evidence="3" type="ORF">LTR05_007097</name>
</gene>
<dbReference type="GO" id="GO:0005770">
    <property type="term" value="C:late endosome"/>
    <property type="evidence" value="ECO:0007669"/>
    <property type="project" value="TreeGrafter"/>
</dbReference>
<dbReference type="GO" id="GO:0042147">
    <property type="term" value="P:retrograde transport, endosome to Golgi"/>
    <property type="evidence" value="ECO:0007669"/>
    <property type="project" value="TreeGrafter"/>
</dbReference>
<comment type="caution">
    <text evidence="3">The sequence shown here is derived from an EMBL/GenBank/DDBJ whole genome shotgun (WGS) entry which is preliminary data.</text>
</comment>
<evidence type="ECO:0000313" key="3">
    <source>
        <dbReference type="EMBL" id="KAK5081955.1"/>
    </source>
</evidence>
<dbReference type="Gene3D" id="3.50.50.60">
    <property type="entry name" value="FAD/NAD(P)-binding domain"/>
    <property type="match status" value="3"/>
</dbReference>
<dbReference type="SUPFAM" id="SSF51905">
    <property type="entry name" value="FAD/NAD(P)-binding domain"/>
    <property type="match status" value="1"/>
</dbReference>
<dbReference type="EMBL" id="JAVRRJ010000008">
    <property type="protein sequence ID" value="KAK5081955.1"/>
    <property type="molecule type" value="Genomic_DNA"/>
</dbReference>
<dbReference type="Pfam" id="PF01266">
    <property type="entry name" value="DAO"/>
    <property type="match status" value="1"/>
</dbReference>